<dbReference type="PANTHER" id="PTHR11017">
    <property type="entry name" value="LEUCINE-RICH REPEAT-CONTAINING PROTEIN"/>
    <property type="match status" value="1"/>
</dbReference>
<dbReference type="PROSITE" id="PS51450">
    <property type="entry name" value="LRR"/>
    <property type="match status" value="1"/>
</dbReference>
<name>A0A8T2SVA5_CERRI</name>
<comment type="caution">
    <text evidence="1">The sequence shown here is derived from an EMBL/GenBank/DDBJ whole genome shotgun (WGS) entry which is preliminary data.</text>
</comment>
<keyword evidence="2" id="KW-1185">Reference proteome</keyword>
<dbReference type="PANTHER" id="PTHR11017:SF385">
    <property type="entry name" value="DISEASE RESISTANCE PROTEIN (TIR-NBS-LRR CLASS)-RELATED"/>
    <property type="match status" value="1"/>
</dbReference>
<dbReference type="GO" id="GO:0006952">
    <property type="term" value="P:defense response"/>
    <property type="evidence" value="ECO:0007669"/>
    <property type="project" value="InterPro"/>
</dbReference>
<dbReference type="Proteomes" id="UP000825935">
    <property type="component" value="Chromosome 17"/>
</dbReference>
<dbReference type="InterPro" id="IPR026906">
    <property type="entry name" value="LRR_5"/>
</dbReference>
<dbReference type="OrthoDB" id="1357022at2759"/>
<dbReference type="OMA" id="CHISLLY"/>
<dbReference type="SUPFAM" id="SSF52058">
    <property type="entry name" value="L domain-like"/>
    <property type="match status" value="2"/>
</dbReference>
<protein>
    <submittedName>
        <fullName evidence="1">Uncharacterized protein</fullName>
    </submittedName>
</protein>
<accession>A0A8T2SVA5</accession>
<evidence type="ECO:0000313" key="1">
    <source>
        <dbReference type="EMBL" id="KAH7373009.1"/>
    </source>
</evidence>
<gene>
    <name evidence="1" type="ORF">KP509_17G032900</name>
</gene>
<dbReference type="AlphaFoldDB" id="A0A8T2SVA5"/>
<dbReference type="InterPro" id="IPR001611">
    <property type="entry name" value="Leu-rich_rpt"/>
</dbReference>
<proteinExistence type="predicted"/>
<evidence type="ECO:0000313" key="2">
    <source>
        <dbReference type="Proteomes" id="UP000825935"/>
    </source>
</evidence>
<dbReference type="InterPro" id="IPR032675">
    <property type="entry name" value="LRR_dom_sf"/>
</dbReference>
<dbReference type="Gene3D" id="3.80.10.10">
    <property type="entry name" value="Ribonuclease Inhibitor"/>
    <property type="match status" value="2"/>
</dbReference>
<dbReference type="EMBL" id="CM035422">
    <property type="protein sequence ID" value="KAH7373009.1"/>
    <property type="molecule type" value="Genomic_DNA"/>
</dbReference>
<sequence>MSRTSVVVESMGAHLYKYNDKSYWDESLRRLRQNVTDIFSVLEISLKDLEAKEMEAFLDICCFLIGEEEGTACSVLESCYGLGGTYLEVLKNRCLITISEHQSFDPFERILPRSRRIEVHDQIRDMGRRIVREEKGDRAWDEETAENILKDEKARSTVRGLSISSDFSFPKEATKCRSLPHLKILVVKQVEDRELIRDEGIWGMFRTKNFLEKVRCKELRWLKWRRAPFRDVPLGICPKSLRVLDLAWSQIERVPNIGSLTNLQRLDLSGCSKLKRFDSSIGKLKDLRYLNLESCRHVELLKEEIEGLQSLELLTLENCKSLRTLTSLATTLRTLHLMRCESLESLKASSSLPNLQDLRLLDCDNLKELDCEGLQSLELLNLFNCKSLRTLSSLATTLRTLRLDRCESLESLKASSSSLPNLRDLTLWRCDKLKELDCEGCHSLERLELEECDGLESLEMPSLPNLRHLKLFMCRLKEVDCGGCRSLEHLELKECYGLESLEMPSLPNLRRLKLYACYGLKEVDCGGLPSLQTLYVFACGSLKRISVLPRSLERLGVEKCNELQVLDGLDTLTNLRGVTIEGCPCIAEESLPENIKRLPRLPWRWFKEE</sequence>
<dbReference type="InterPro" id="IPR044974">
    <property type="entry name" value="Disease_R_plants"/>
</dbReference>
<organism evidence="1 2">
    <name type="scientific">Ceratopteris richardii</name>
    <name type="common">Triangle waterfern</name>
    <dbReference type="NCBI Taxonomy" id="49495"/>
    <lineage>
        <taxon>Eukaryota</taxon>
        <taxon>Viridiplantae</taxon>
        <taxon>Streptophyta</taxon>
        <taxon>Embryophyta</taxon>
        <taxon>Tracheophyta</taxon>
        <taxon>Polypodiopsida</taxon>
        <taxon>Polypodiidae</taxon>
        <taxon>Polypodiales</taxon>
        <taxon>Pteridineae</taxon>
        <taxon>Pteridaceae</taxon>
        <taxon>Parkerioideae</taxon>
        <taxon>Ceratopteris</taxon>
    </lineage>
</organism>
<dbReference type="Pfam" id="PF13306">
    <property type="entry name" value="LRR_5"/>
    <property type="match status" value="1"/>
</dbReference>
<reference evidence="1" key="1">
    <citation type="submission" date="2021-08" db="EMBL/GenBank/DDBJ databases">
        <title>WGS assembly of Ceratopteris richardii.</title>
        <authorList>
            <person name="Marchant D.B."/>
            <person name="Chen G."/>
            <person name="Jenkins J."/>
            <person name="Shu S."/>
            <person name="Leebens-Mack J."/>
            <person name="Grimwood J."/>
            <person name="Schmutz J."/>
            <person name="Soltis P."/>
            <person name="Soltis D."/>
            <person name="Chen Z.-H."/>
        </authorList>
    </citation>
    <scope>NUCLEOTIDE SEQUENCE</scope>
    <source>
        <strain evidence="1">Whitten #5841</strain>
        <tissue evidence="1">Leaf</tissue>
    </source>
</reference>